<feature type="compositionally biased region" description="Low complexity" evidence="1">
    <location>
        <begin position="189"/>
        <end position="200"/>
    </location>
</feature>
<reference evidence="2" key="1">
    <citation type="journal article" date="2020" name="Stud. Mycol.">
        <title>101 Dothideomycetes genomes: a test case for predicting lifestyles and emergence of pathogens.</title>
        <authorList>
            <person name="Haridas S."/>
            <person name="Albert R."/>
            <person name="Binder M."/>
            <person name="Bloem J."/>
            <person name="Labutti K."/>
            <person name="Salamov A."/>
            <person name="Andreopoulos B."/>
            <person name="Baker S."/>
            <person name="Barry K."/>
            <person name="Bills G."/>
            <person name="Bluhm B."/>
            <person name="Cannon C."/>
            <person name="Castanera R."/>
            <person name="Culley D."/>
            <person name="Daum C."/>
            <person name="Ezra D."/>
            <person name="Gonzalez J."/>
            <person name="Henrissat B."/>
            <person name="Kuo A."/>
            <person name="Liang C."/>
            <person name="Lipzen A."/>
            <person name="Lutzoni F."/>
            <person name="Magnuson J."/>
            <person name="Mondo S."/>
            <person name="Nolan M."/>
            <person name="Ohm R."/>
            <person name="Pangilinan J."/>
            <person name="Park H.-J."/>
            <person name="Ramirez L."/>
            <person name="Alfaro M."/>
            <person name="Sun H."/>
            <person name="Tritt A."/>
            <person name="Yoshinaga Y."/>
            <person name="Zwiers L.-H."/>
            <person name="Turgeon B."/>
            <person name="Goodwin S."/>
            <person name="Spatafora J."/>
            <person name="Crous P."/>
            <person name="Grigoriev I."/>
        </authorList>
    </citation>
    <scope>NUCLEOTIDE SEQUENCE</scope>
    <source>
        <strain evidence="2">CBS 675.92</strain>
    </source>
</reference>
<feature type="compositionally biased region" description="Basic and acidic residues" evidence="1">
    <location>
        <begin position="258"/>
        <end position="279"/>
    </location>
</feature>
<accession>A0A6A5TBR6</accession>
<evidence type="ECO:0000313" key="3">
    <source>
        <dbReference type="Proteomes" id="UP000800035"/>
    </source>
</evidence>
<proteinExistence type="predicted"/>
<evidence type="ECO:0000313" key="2">
    <source>
        <dbReference type="EMBL" id="KAF1949179.1"/>
    </source>
</evidence>
<name>A0A6A5TBR6_9PLEO</name>
<dbReference type="OrthoDB" id="10683947at2759"/>
<feature type="region of interest" description="Disordered" evidence="1">
    <location>
        <begin position="189"/>
        <end position="219"/>
    </location>
</feature>
<dbReference type="Proteomes" id="UP000800035">
    <property type="component" value="Unassembled WGS sequence"/>
</dbReference>
<evidence type="ECO:0000256" key="1">
    <source>
        <dbReference type="SAM" id="MobiDB-lite"/>
    </source>
</evidence>
<feature type="compositionally biased region" description="Pro residues" evidence="1">
    <location>
        <begin position="207"/>
        <end position="219"/>
    </location>
</feature>
<feature type="region of interest" description="Disordered" evidence="1">
    <location>
        <begin position="130"/>
        <end position="154"/>
    </location>
</feature>
<feature type="compositionally biased region" description="Basic residues" evidence="1">
    <location>
        <begin position="245"/>
        <end position="255"/>
    </location>
</feature>
<organism evidence="2 3">
    <name type="scientific">Byssothecium circinans</name>
    <dbReference type="NCBI Taxonomy" id="147558"/>
    <lineage>
        <taxon>Eukaryota</taxon>
        <taxon>Fungi</taxon>
        <taxon>Dikarya</taxon>
        <taxon>Ascomycota</taxon>
        <taxon>Pezizomycotina</taxon>
        <taxon>Dothideomycetes</taxon>
        <taxon>Pleosporomycetidae</taxon>
        <taxon>Pleosporales</taxon>
        <taxon>Massarineae</taxon>
        <taxon>Massarinaceae</taxon>
        <taxon>Byssothecium</taxon>
    </lineage>
</organism>
<feature type="region of interest" description="Disordered" evidence="1">
    <location>
        <begin position="239"/>
        <end position="279"/>
    </location>
</feature>
<protein>
    <submittedName>
        <fullName evidence="2">Uncharacterized protein</fullName>
    </submittedName>
</protein>
<gene>
    <name evidence="2" type="ORF">CC80DRAFT_510702</name>
</gene>
<dbReference type="EMBL" id="ML977040">
    <property type="protein sequence ID" value="KAF1949179.1"/>
    <property type="molecule type" value="Genomic_DNA"/>
</dbReference>
<keyword evidence="3" id="KW-1185">Reference proteome</keyword>
<dbReference type="AlphaFoldDB" id="A0A6A5TBR6"/>
<feature type="region of interest" description="Disordered" evidence="1">
    <location>
        <begin position="54"/>
        <end position="78"/>
    </location>
</feature>
<sequence>MSSSSRSSEETSHAELAYFFKHTQPAPTPVRTRAVLKKKRNITAAFLTALGKKDSIPPNNDIDLGKDRGRRATVPPCPELPPMLKSVVREEVTSSGARHLYIDISGYEDGCSCEDGGEKEGVEVFELMASEPKPPSTSSKATPSNPPAPTPTPTTLLNTLLTDDIFTPLGSSPVEHGFLGTVVELTSPPTSLHTSTTTNTDAEALPTPCPAPRSPRPVPVMPTRVLVPVGKSPLTASRGEEVRGRKLRDRGKGVGRAKGQERVKGMERVEGQERMESEKERFRRMAMMALGGEGERNQEGLVVGTLFDILNGEGGVGENDGMHGTGDEDGEGTEGDVLLVAKGEWERLNKLNAELAMELVREIGLESRGVLGADEVLHLCRVVRRDGVLRG</sequence>